<comment type="caution">
    <text evidence="7">The sequence shown here is derived from an EMBL/GenBank/DDBJ whole genome shotgun (WGS) entry which is preliminary data.</text>
</comment>
<organism evidence="7 8">
    <name type="scientific">Solitalea longa</name>
    <dbReference type="NCBI Taxonomy" id="2079460"/>
    <lineage>
        <taxon>Bacteria</taxon>
        <taxon>Pseudomonadati</taxon>
        <taxon>Bacteroidota</taxon>
        <taxon>Sphingobacteriia</taxon>
        <taxon>Sphingobacteriales</taxon>
        <taxon>Sphingobacteriaceae</taxon>
        <taxon>Solitalea</taxon>
    </lineage>
</organism>
<evidence type="ECO:0000256" key="3">
    <source>
        <dbReference type="ARBA" id="ARBA00022692"/>
    </source>
</evidence>
<dbReference type="OrthoDB" id="920360at2"/>
<keyword evidence="4 6" id="KW-0472">Membrane</keyword>
<dbReference type="AlphaFoldDB" id="A0A2S4ZYG1"/>
<dbReference type="GO" id="GO:0015562">
    <property type="term" value="F:efflux transmembrane transporter activity"/>
    <property type="evidence" value="ECO:0007669"/>
    <property type="project" value="InterPro"/>
</dbReference>
<keyword evidence="8" id="KW-1185">Reference proteome</keyword>
<dbReference type="PANTHER" id="PTHR30026">
    <property type="entry name" value="OUTER MEMBRANE PROTEIN TOLC"/>
    <property type="match status" value="1"/>
</dbReference>
<evidence type="ECO:0000256" key="1">
    <source>
        <dbReference type="ARBA" id="ARBA00004442"/>
    </source>
</evidence>
<reference evidence="7 8" key="1">
    <citation type="submission" date="2018-01" db="EMBL/GenBank/DDBJ databases">
        <authorList>
            <person name="Gaut B.S."/>
            <person name="Morton B.R."/>
            <person name="Clegg M.T."/>
            <person name="Duvall M.R."/>
        </authorList>
    </citation>
    <scope>NUCLEOTIDE SEQUENCE [LARGE SCALE GENOMIC DNA]</scope>
    <source>
        <strain evidence="7 8">HR-AV</strain>
    </source>
</reference>
<accession>A0A2S4ZYG1</accession>
<keyword evidence="2" id="KW-1134">Transmembrane beta strand</keyword>
<dbReference type="InterPro" id="IPR051906">
    <property type="entry name" value="TolC-like"/>
</dbReference>
<dbReference type="GO" id="GO:0009279">
    <property type="term" value="C:cell outer membrane"/>
    <property type="evidence" value="ECO:0007669"/>
    <property type="project" value="UniProtKB-SubCell"/>
</dbReference>
<dbReference type="RefSeq" id="WP_103789970.1">
    <property type="nucleotide sequence ID" value="NZ_PQVF01000011.1"/>
</dbReference>
<evidence type="ECO:0000256" key="6">
    <source>
        <dbReference type="SAM" id="Phobius"/>
    </source>
</evidence>
<evidence type="ECO:0000313" key="7">
    <source>
        <dbReference type="EMBL" id="POY35365.1"/>
    </source>
</evidence>
<comment type="subcellular location">
    <subcellularLocation>
        <location evidence="1">Cell outer membrane</location>
    </subcellularLocation>
</comment>
<keyword evidence="6" id="KW-1133">Transmembrane helix</keyword>
<dbReference type="Gene3D" id="1.20.1600.10">
    <property type="entry name" value="Outer membrane efflux proteins (OEP)"/>
    <property type="match status" value="1"/>
</dbReference>
<feature type="transmembrane region" description="Helical" evidence="6">
    <location>
        <begin position="21"/>
        <end position="38"/>
    </location>
</feature>
<keyword evidence="5" id="KW-0998">Cell outer membrane</keyword>
<evidence type="ECO:0000256" key="2">
    <source>
        <dbReference type="ARBA" id="ARBA00022452"/>
    </source>
</evidence>
<keyword evidence="3 6" id="KW-0812">Transmembrane</keyword>
<dbReference type="SUPFAM" id="SSF56954">
    <property type="entry name" value="Outer membrane efflux proteins (OEP)"/>
    <property type="match status" value="1"/>
</dbReference>
<evidence type="ECO:0000256" key="5">
    <source>
        <dbReference type="ARBA" id="ARBA00023237"/>
    </source>
</evidence>
<dbReference type="EMBL" id="PQVF01000011">
    <property type="protein sequence ID" value="POY35365.1"/>
    <property type="molecule type" value="Genomic_DNA"/>
</dbReference>
<name>A0A2S4ZYG1_9SPHI</name>
<protein>
    <recommendedName>
        <fullName evidence="9">TolC family protein</fullName>
    </recommendedName>
</protein>
<dbReference type="PANTHER" id="PTHR30026:SF20">
    <property type="entry name" value="OUTER MEMBRANE PROTEIN TOLC"/>
    <property type="match status" value="1"/>
</dbReference>
<dbReference type="GO" id="GO:1990281">
    <property type="term" value="C:efflux pump complex"/>
    <property type="evidence" value="ECO:0007669"/>
    <property type="project" value="TreeGrafter"/>
</dbReference>
<sequence>MKNRPKVRSTKLEVQSGKLEIFNLMLICLTLFLLPAITKAQNTMSLKAVLDSITANNAGLQKFGYTTKANIEMGNMSKAWDAPTVSLGMEEFPYSNQMQMDNGARKMLMLNVDQMLPNFANQKAKAEYYQSFKNQNMNDYFTLKNKLFAEAKSAYFTELISTKRLSVLAEQGKMLELLIKIAEARLQYSQADLPTIYNARAKLGSLESMKIKEESMIRQARSTLNYLMSKPLTSDLQIDTSMSLSRYKEQITQYDTSFVLQNRSDIQRMTNEITSMRLNQKVAQTMSKPMFGVGFKNMRMADGTYMYSAMASMKLPLVPWSSKGYKSEVKAINYEIMAMEKERKNMVNETTSMIKNTMLDLQAQYKGLDIYEQRILPDYKKTFEVNLNAFGENKGDIFRTLMAWDDLLMKRMDYLNVLDQTYKMEVMYEEAIQK</sequence>
<evidence type="ECO:0000256" key="4">
    <source>
        <dbReference type="ARBA" id="ARBA00023136"/>
    </source>
</evidence>
<dbReference type="Proteomes" id="UP000236893">
    <property type="component" value="Unassembled WGS sequence"/>
</dbReference>
<proteinExistence type="predicted"/>
<dbReference type="GO" id="GO:0015288">
    <property type="term" value="F:porin activity"/>
    <property type="evidence" value="ECO:0007669"/>
    <property type="project" value="TreeGrafter"/>
</dbReference>
<gene>
    <name evidence="7" type="ORF">C3K47_14975</name>
</gene>
<evidence type="ECO:0008006" key="9">
    <source>
        <dbReference type="Google" id="ProtNLM"/>
    </source>
</evidence>
<evidence type="ECO:0000313" key="8">
    <source>
        <dbReference type="Proteomes" id="UP000236893"/>
    </source>
</evidence>